<keyword evidence="9" id="KW-0539">Nucleus</keyword>
<evidence type="ECO:0000259" key="12">
    <source>
        <dbReference type="PROSITE" id="PS50114"/>
    </source>
</evidence>
<dbReference type="OrthoDB" id="515401at2759"/>
<name>A0A8B7NHS4_HYAAZ</name>
<sequence>MDMSGTTMEQAGAGGYMNRWYDSCGTAGADGTLGTAGTAGTGLHQDYYSMVHCAYGNNMARMGSSQVFRPSFASPLHPWLGSPAGGDTKVGSSPPSPWHSPFSGKSNNGSSYPHSSSPSSHPSSYPQYPSSTNLFPNFPTKDDPMGGLHSGGGGSIGGGGEGYNMAGSIGAMDTSSALDLKHSAMLSPLSVCGKSGREGAPIFPTNTHHLQHQQQHHHDMMTSSGYHHHHHNHMDCSMPLLPSSTYPHYPHSSPDFGYYASSGGGFASRGEKHKSKTRSSAEGRECVNCGATSTPLWRRDGNGHYLCNACGLYYKMNGQNRPLIKPKQRMSAQRRAGTSCANCKTTTTTLWRRNHNGEPVCNACGLYYKLHNVSRPMSMKKDGIQTRNRKLSAKSKKKKGLLGFPDMLRDKSCQGGQGFPGFGGPGGGGFSAMYSMYGNHMAAAAAAAAAAASSSSMGGGLMGGGHHGVHHSGQPHSSMHGMSGFGGIGGASQLQIPSGAAPFGMSHGGNNVVGAMA</sequence>
<evidence type="ECO:0000256" key="2">
    <source>
        <dbReference type="ARBA" id="ARBA00022723"/>
    </source>
</evidence>
<dbReference type="GO" id="GO:0045165">
    <property type="term" value="P:cell fate commitment"/>
    <property type="evidence" value="ECO:0007669"/>
    <property type="project" value="TreeGrafter"/>
</dbReference>
<evidence type="ECO:0000313" key="13">
    <source>
        <dbReference type="Proteomes" id="UP000694843"/>
    </source>
</evidence>
<feature type="domain" description="GATA-type" evidence="12">
    <location>
        <begin position="334"/>
        <end position="387"/>
    </location>
</feature>
<accession>A0A8B7NHS4</accession>
<keyword evidence="3" id="KW-0677">Repeat</keyword>
<keyword evidence="13" id="KW-1185">Reference proteome</keyword>
<evidence type="ECO:0000256" key="8">
    <source>
        <dbReference type="ARBA" id="ARBA00023163"/>
    </source>
</evidence>
<dbReference type="GO" id="GO:0000122">
    <property type="term" value="P:negative regulation of transcription by RNA polymerase II"/>
    <property type="evidence" value="ECO:0007669"/>
    <property type="project" value="TreeGrafter"/>
</dbReference>
<keyword evidence="7" id="KW-0238">DNA-binding</keyword>
<evidence type="ECO:0000313" key="14">
    <source>
        <dbReference type="RefSeq" id="XP_018013183.1"/>
    </source>
</evidence>
<protein>
    <submittedName>
        <fullName evidence="14">Transcription factor GATA-3 isoform X1</fullName>
    </submittedName>
    <submittedName>
        <fullName evidence="15">Transcription factor GATA-3 isoform X2</fullName>
    </submittedName>
</protein>
<keyword evidence="2" id="KW-0479">Metal-binding</keyword>
<gene>
    <name evidence="14 15" type="primary">LOC108670233</name>
</gene>
<dbReference type="AlphaFoldDB" id="A0A8B7NHS4"/>
<evidence type="ECO:0000256" key="4">
    <source>
        <dbReference type="ARBA" id="ARBA00022771"/>
    </source>
</evidence>
<dbReference type="GeneID" id="108670233"/>
<dbReference type="InterPro" id="IPR016374">
    <property type="entry name" value="TF_GATA-2/3"/>
</dbReference>
<dbReference type="InterPro" id="IPR013088">
    <property type="entry name" value="Znf_NHR/GATA"/>
</dbReference>
<feature type="region of interest" description="Disordered" evidence="11">
    <location>
        <begin position="79"/>
        <end position="153"/>
    </location>
</feature>
<dbReference type="RefSeq" id="XP_047738677.1">
    <property type="nucleotide sequence ID" value="XM_047882721.1"/>
</dbReference>
<reference evidence="14 15" key="1">
    <citation type="submission" date="2025-04" db="UniProtKB">
        <authorList>
            <consortium name="RefSeq"/>
        </authorList>
    </citation>
    <scope>IDENTIFICATION</scope>
    <source>
        <tissue evidence="14 15">Whole organism</tissue>
    </source>
</reference>
<dbReference type="InterPro" id="IPR039355">
    <property type="entry name" value="Transcription_factor_GATA"/>
</dbReference>
<evidence type="ECO:0000256" key="3">
    <source>
        <dbReference type="ARBA" id="ARBA00022737"/>
    </source>
</evidence>
<dbReference type="FunFam" id="3.30.50.10:FF:000036">
    <property type="entry name" value="Endothelial transcription factor GATA-2"/>
    <property type="match status" value="1"/>
</dbReference>
<dbReference type="Pfam" id="PF00320">
    <property type="entry name" value="GATA"/>
    <property type="match status" value="2"/>
</dbReference>
<dbReference type="PROSITE" id="PS00344">
    <property type="entry name" value="GATA_ZN_FINGER_1"/>
    <property type="match status" value="2"/>
</dbReference>
<evidence type="ECO:0000256" key="5">
    <source>
        <dbReference type="ARBA" id="ARBA00022833"/>
    </source>
</evidence>
<proteinExistence type="predicted"/>
<dbReference type="GO" id="GO:0005634">
    <property type="term" value="C:nucleus"/>
    <property type="evidence" value="ECO:0007669"/>
    <property type="project" value="UniProtKB-SubCell"/>
</dbReference>
<dbReference type="PIRSF" id="PIRSF003027">
    <property type="entry name" value="TF_GATA-1/2/3"/>
    <property type="match status" value="1"/>
</dbReference>
<evidence type="ECO:0000256" key="11">
    <source>
        <dbReference type="SAM" id="MobiDB-lite"/>
    </source>
</evidence>
<evidence type="ECO:0000256" key="7">
    <source>
        <dbReference type="ARBA" id="ARBA00023125"/>
    </source>
</evidence>
<keyword evidence="4 10" id="KW-0863">Zinc-finger</keyword>
<evidence type="ECO:0000313" key="15">
    <source>
        <dbReference type="RefSeq" id="XP_047738677.1"/>
    </source>
</evidence>
<evidence type="ECO:0000256" key="9">
    <source>
        <dbReference type="ARBA" id="ARBA00023242"/>
    </source>
</evidence>
<dbReference type="KEGG" id="hazt:108670233"/>
<keyword evidence="6" id="KW-0805">Transcription regulation</keyword>
<dbReference type="SMART" id="SM00401">
    <property type="entry name" value="ZnF_GATA"/>
    <property type="match status" value="2"/>
</dbReference>
<dbReference type="CDD" id="cd00202">
    <property type="entry name" value="ZnF_GATA"/>
    <property type="match status" value="2"/>
</dbReference>
<feature type="compositionally biased region" description="Low complexity" evidence="11">
    <location>
        <begin position="110"/>
        <end position="131"/>
    </location>
</feature>
<comment type="subcellular location">
    <subcellularLocation>
        <location evidence="1">Nucleus</location>
    </subcellularLocation>
</comment>
<dbReference type="PANTHER" id="PTHR10071">
    <property type="entry name" value="TRANSCRIPTION FACTOR GATA FAMILY MEMBER"/>
    <property type="match status" value="1"/>
</dbReference>
<dbReference type="GO" id="GO:0008270">
    <property type="term" value="F:zinc ion binding"/>
    <property type="evidence" value="ECO:0007669"/>
    <property type="project" value="UniProtKB-KW"/>
</dbReference>
<dbReference type="Proteomes" id="UP000694843">
    <property type="component" value="Unplaced"/>
</dbReference>
<feature type="domain" description="GATA-type" evidence="12">
    <location>
        <begin position="280"/>
        <end position="335"/>
    </location>
</feature>
<keyword evidence="5" id="KW-0862">Zinc</keyword>
<evidence type="ECO:0000256" key="1">
    <source>
        <dbReference type="ARBA" id="ARBA00004123"/>
    </source>
</evidence>
<dbReference type="Gene3D" id="3.30.50.10">
    <property type="entry name" value="Erythroid Transcription Factor GATA-1, subunit A"/>
    <property type="match status" value="2"/>
</dbReference>
<dbReference type="GO" id="GO:0000981">
    <property type="term" value="F:DNA-binding transcription factor activity, RNA polymerase II-specific"/>
    <property type="evidence" value="ECO:0007669"/>
    <property type="project" value="TreeGrafter"/>
</dbReference>
<feature type="region of interest" description="Disordered" evidence="11">
    <location>
        <begin position="462"/>
        <end position="484"/>
    </location>
</feature>
<dbReference type="GO" id="GO:0045944">
    <property type="term" value="P:positive regulation of transcription by RNA polymerase II"/>
    <property type="evidence" value="ECO:0007669"/>
    <property type="project" value="TreeGrafter"/>
</dbReference>
<dbReference type="FunFam" id="3.30.50.10:FF:000032">
    <property type="entry name" value="Transcription factor GATA-3"/>
    <property type="match status" value="1"/>
</dbReference>
<organism evidence="13 14">
    <name type="scientific">Hyalella azteca</name>
    <name type="common">Amphipod</name>
    <dbReference type="NCBI Taxonomy" id="294128"/>
    <lineage>
        <taxon>Eukaryota</taxon>
        <taxon>Metazoa</taxon>
        <taxon>Ecdysozoa</taxon>
        <taxon>Arthropoda</taxon>
        <taxon>Crustacea</taxon>
        <taxon>Multicrustacea</taxon>
        <taxon>Malacostraca</taxon>
        <taxon>Eumalacostraca</taxon>
        <taxon>Peracarida</taxon>
        <taxon>Amphipoda</taxon>
        <taxon>Senticaudata</taxon>
        <taxon>Talitrida</taxon>
        <taxon>Talitroidea</taxon>
        <taxon>Hyalellidae</taxon>
        <taxon>Hyalella</taxon>
    </lineage>
</organism>
<dbReference type="RefSeq" id="XP_018013183.1">
    <property type="nucleotide sequence ID" value="XM_018157694.2"/>
</dbReference>
<dbReference type="PRINTS" id="PR00619">
    <property type="entry name" value="GATAZNFINGER"/>
</dbReference>
<keyword evidence="8" id="KW-0804">Transcription</keyword>
<dbReference type="PROSITE" id="PS50114">
    <property type="entry name" value="GATA_ZN_FINGER_2"/>
    <property type="match status" value="2"/>
</dbReference>
<dbReference type="SUPFAM" id="SSF57716">
    <property type="entry name" value="Glucocorticoid receptor-like (DNA-binding domain)"/>
    <property type="match status" value="2"/>
</dbReference>
<evidence type="ECO:0000256" key="10">
    <source>
        <dbReference type="PROSITE-ProRule" id="PRU00094"/>
    </source>
</evidence>
<dbReference type="GO" id="GO:0000978">
    <property type="term" value="F:RNA polymerase II cis-regulatory region sequence-specific DNA binding"/>
    <property type="evidence" value="ECO:0007669"/>
    <property type="project" value="TreeGrafter"/>
</dbReference>
<dbReference type="PANTHER" id="PTHR10071:SF281">
    <property type="entry name" value="BOX A-BINDING FACTOR-RELATED"/>
    <property type="match status" value="1"/>
</dbReference>
<evidence type="ECO:0000256" key="6">
    <source>
        <dbReference type="ARBA" id="ARBA00023015"/>
    </source>
</evidence>
<dbReference type="InterPro" id="IPR000679">
    <property type="entry name" value="Znf_GATA"/>
</dbReference>